<evidence type="ECO:0000256" key="7">
    <source>
        <dbReference type="ARBA" id="ARBA00023065"/>
    </source>
</evidence>
<gene>
    <name evidence="15" type="ordered locus">Hbut_0377</name>
</gene>
<dbReference type="OrthoDB" id="31298at2157"/>
<dbReference type="RefSeq" id="WP_011821566.1">
    <property type="nucleotide sequence ID" value="NC_008818.1"/>
</dbReference>
<evidence type="ECO:0000256" key="9">
    <source>
        <dbReference type="ARBA" id="ARBA00038307"/>
    </source>
</evidence>
<dbReference type="CDD" id="cd03259">
    <property type="entry name" value="ABC_Carb_Solutes_like"/>
    <property type="match status" value="1"/>
</dbReference>
<dbReference type="EMBL" id="CP000493">
    <property type="protein sequence ID" value="ABM80248.1"/>
    <property type="molecule type" value="Genomic_DNA"/>
</dbReference>
<feature type="domain" description="ABC transporter" evidence="14">
    <location>
        <begin position="4"/>
        <end position="229"/>
    </location>
</feature>
<dbReference type="InterPro" id="IPR017871">
    <property type="entry name" value="ABC_transporter-like_CS"/>
</dbReference>
<dbReference type="SMART" id="SM00382">
    <property type="entry name" value="AAA"/>
    <property type="match status" value="1"/>
</dbReference>
<evidence type="ECO:0000256" key="3">
    <source>
        <dbReference type="ARBA" id="ARBA00022496"/>
    </source>
</evidence>
<evidence type="ECO:0000256" key="11">
    <source>
        <dbReference type="ARBA" id="ARBA00039025"/>
    </source>
</evidence>
<dbReference type="SUPFAM" id="SSF52540">
    <property type="entry name" value="P-loop containing nucleoside triphosphate hydrolases"/>
    <property type="match status" value="1"/>
</dbReference>
<dbReference type="InterPro" id="IPR003439">
    <property type="entry name" value="ABC_transporter-like_ATP-bd"/>
</dbReference>
<proteinExistence type="inferred from homology"/>
<keyword evidence="16" id="KW-1185">Reference proteome</keyword>
<dbReference type="InterPro" id="IPR003593">
    <property type="entry name" value="AAA+_ATPase"/>
</dbReference>
<dbReference type="KEGG" id="hbu:Hbut_0377"/>
<dbReference type="STRING" id="415426.Hbut_0377"/>
<keyword evidence="6" id="KW-0408">Iron</keyword>
<keyword evidence="8" id="KW-0472">Membrane</keyword>
<dbReference type="GO" id="GO:0016020">
    <property type="term" value="C:membrane"/>
    <property type="evidence" value="ECO:0007669"/>
    <property type="project" value="InterPro"/>
</dbReference>
<keyword evidence="5" id="KW-0067">ATP-binding</keyword>
<dbReference type="PROSITE" id="PS50893">
    <property type="entry name" value="ABC_TRANSPORTER_2"/>
    <property type="match status" value="1"/>
</dbReference>
<dbReference type="GeneID" id="4782743"/>
<dbReference type="InterPro" id="IPR027417">
    <property type="entry name" value="P-loop_NTPase"/>
</dbReference>
<dbReference type="GO" id="GO:1901238">
    <property type="term" value="F:ABC-type tungstate transporter activity"/>
    <property type="evidence" value="ECO:0007669"/>
    <property type="project" value="UniProtKB-EC"/>
</dbReference>
<dbReference type="GO" id="GO:0015408">
    <property type="term" value="F:ABC-type ferric iron transporter activity"/>
    <property type="evidence" value="ECO:0007669"/>
    <property type="project" value="InterPro"/>
</dbReference>
<protein>
    <recommendedName>
        <fullName evidence="12">Molybdate/tungstate import ATP-binding protein WtpC</fullName>
        <ecNumber evidence="11">7.3.2.6</ecNumber>
    </recommendedName>
</protein>
<dbReference type="PANTHER" id="PTHR42781">
    <property type="entry name" value="SPERMIDINE/PUTRESCINE IMPORT ATP-BINDING PROTEIN POTA"/>
    <property type="match status" value="1"/>
</dbReference>
<evidence type="ECO:0000256" key="6">
    <source>
        <dbReference type="ARBA" id="ARBA00023004"/>
    </source>
</evidence>
<dbReference type="eggNOG" id="arCOG00180">
    <property type="taxonomic scope" value="Archaea"/>
</dbReference>
<keyword evidence="4" id="KW-0547">Nucleotide-binding</keyword>
<evidence type="ECO:0000256" key="5">
    <source>
        <dbReference type="ARBA" id="ARBA00022840"/>
    </source>
</evidence>
<dbReference type="EC" id="7.3.2.6" evidence="11"/>
<reference evidence="15 16" key="1">
    <citation type="journal article" date="2007" name="Archaea">
        <title>The genome of Hyperthermus butylicus: a sulfur-reducing, peptide fermenting, neutrophilic Crenarchaeote growing up to 108 degrees C.</title>
        <authorList>
            <person name="Brugger K."/>
            <person name="Chen L."/>
            <person name="Stark M."/>
            <person name="Zibat A."/>
            <person name="Redder P."/>
            <person name="Ruepp A."/>
            <person name="Awayez M."/>
            <person name="She Q."/>
            <person name="Garrett R.A."/>
            <person name="Klenk H.P."/>
        </authorList>
    </citation>
    <scope>NUCLEOTIDE SEQUENCE [LARGE SCALE GENOMIC DNA]</scope>
    <source>
        <strain evidence="16">DSM 5456 / JCM 9403 / PLM1-5</strain>
    </source>
</reference>
<evidence type="ECO:0000256" key="8">
    <source>
        <dbReference type="ARBA" id="ARBA00023136"/>
    </source>
</evidence>
<dbReference type="InterPro" id="IPR015853">
    <property type="entry name" value="ABC_transpr_FbpC"/>
</dbReference>
<dbReference type="AlphaFoldDB" id="A2BJT7"/>
<sequence>MEAVKLVNIWKRYDGKRDWVLLGVTFSTQEGKFVVIVGPNGSGKTTLLKIIVGLLEPAKGEVYINGRLVYSSDAGINVPPEERGVGYVPQDVALFPHMSVYDNIAFGPRIHGLPEHEVRERVEWAAKALGVENLLNLYPQQLSGGQAQRVAIARALALKPHVLLLDEPFSHIDPWSRGRLRRLLRQLTRKTGMTVVMTSHDLEDAREADEAYILHNGVIKLFYADSASVD</sequence>
<evidence type="ECO:0000256" key="10">
    <source>
        <dbReference type="ARBA" id="ARBA00038781"/>
    </source>
</evidence>
<evidence type="ECO:0000256" key="4">
    <source>
        <dbReference type="ARBA" id="ARBA00022741"/>
    </source>
</evidence>
<comment type="catalytic activity">
    <reaction evidence="13">
        <text>tungstate(in) + ATP + H2O = tungstate(out) + ADP + phosphate + H(+)</text>
        <dbReference type="Rhea" id="RHEA:35027"/>
        <dbReference type="ChEBI" id="CHEBI:15377"/>
        <dbReference type="ChEBI" id="CHEBI:15378"/>
        <dbReference type="ChEBI" id="CHEBI:30616"/>
        <dbReference type="ChEBI" id="CHEBI:43474"/>
        <dbReference type="ChEBI" id="CHEBI:46502"/>
        <dbReference type="ChEBI" id="CHEBI:456216"/>
        <dbReference type="EC" id="7.3.2.6"/>
    </reaction>
</comment>
<keyword evidence="3" id="KW-0410">Iron transport</keyword>
<organism evidence="15 16">
    <name type="scientific">Hyperthermus butylicus (strain DSM 5456 / JCM 9403 / PLM1-5)</name>
    <dbReference type="NCBI Taxonomy" id="415426"/>
    <lineage>
        <taxon>Archaea</taxon>
        <taxon>Thermoproteota</taxon>
        <taxon>Thermoprotei</taxon>
        <taxon>Desulfurococcales</taxon>
        <taxon>Pyrodictiaceae</taxon>
        <taxon>Hyperthermus</taxon>
    </lineage>
</organism>
<name>A2BJT7_HYPBU</name>
<keyword evidence="2" id="KW-1003">Cell membrane</keyword>
<keyword evidence="1" id="KW-0813">Transport</keyword>
<dbReference type="PANTHER" id="PTHR42781:SF4">
    <property type="entry name" value="SPERMIDINE_PUTRESCINE IMPORT ATP-BINDING PROTEIN POTA"/>
    <property type="match status" value="1"/>
</dbReference>
<evidence type="ECO:0000256" key="1">
    <source>
        <dbReference type="ARBA" id="ARBA00022448"/>
    </source>
</evidence>
<dbReference type="GO" id="GO:0016887">
    <property type="term" value="F:ATP hydrolysis activity"/>
    <property type="evidence" value="ECO:0007669"/>
    <property type="project" value="InterPro"/>
</dbReference>
<dbReference type="Pfam" id="PF00005">
    <property type="entry name" value="ABC_tran"/>
    <property type="match status" value="1"/>
</dbReference>
<dbReference type="Proteomes" id="UP000002593">
    <property type="component" value="Chromosome"/>
</dbReference>
<keyword evidence="7" id="KW-0406">Ion transport</keyword>
<dbReference type="PROSITE" id="PS00211">
    <property type="entry name" value="ABC_TRANSPORTER_1"/>
    <property type="match status" value="1"/>
</dbReference>
<evidence type="ECO:0000313" key="16">
    <source>
        <dbReference type="Proteomes" id="UP000002593"/>
    </source>
</evidence>
<evidence type="ECO:0000313" key="15">
    <source>
        <dbReference type="EMBL" id="ABM80248.1"/>
    </source>
</evidence>
<dbReference type="InterPro" id="IPR050093">
    <property type="entry name" value="ABC_SmlMolc_Importer"/>
</dbReference>
<dbReference type="EnsemblBacteria" id="ABM80248">
    <property type="protein sequence ID" value="ABM80248"/>
    <property type="gene ID" value="Hbut_0377"/>
</dbReference>
<dbReference type="Gene3D" id="3.40.50.300">
    <property type="entry name" value="P-loop containing nucleotide triphosphate hydrolases"/>
    <property type="match status" value="1"/>
</dbReference>
<evidence type="ECO:0000256" key="12">
    <source>
        <dbReference type="ARBA" id="ARBA00041133"/>
    </source>
</evidence>
<comment type="subunit">
    <text evidence="10">The complex is composed of two ATP-binding proteins (WtpC), two transmembrane proteins (WtpB) and a solute-binding protein (WtpA).</text>
</comment>
<evidence type="ECO:0000256" key="13">
    <source>
        <dbReference type="ARBA" id="ARBA00047936"/>
    </source>
</evidence>
<evidence type="ECO:0000259" key="14">
    <source>
        <dbReference type="PROSITE" id="PS50893"/>
    </source>
</evidence>
<dbReference type="GO" id="GO:0005524">
    <property type="term" value="F:ATP binding"/>
    <property type="evidence" value="ECO:0007669"/>
    <property type="project" value="UniProtKB-KW"/>
</dbReference>
<evidence type="ECO:0000256" key="2">
    <source>
        <dbReference type="ARBA" id="ARBA00022475"/>
    </source>
</evidence>
<accession>A2BJT7</accession>
<comment type="similarity">
    <text evidence="9">Belongs to the ABC transporter superfamily. Sulfate/tungstate importer (TC 3.A.1.6) family.</text>
</comment>
<dbReference type="HOGENOM" id="CLU_000604_1_22_2"/>